<gene>
    <name evidence="2" type="ORF">PSNMU_V1.4_AUG-EV-PASAV3_0100790</name>
</gene>
<dbReference type="AlphaFoldDB" id="A0A448ZM35"/>
<feature type="compositionally biased region" description="Basic residues" evidence="1">
    <location>
        <begin position="697"/>
        <end position="709"/>
    </location>
</feature>
<reference evidence="2 3" key="1">
    <citation type="submission" date="2019-01" db="EMBL/GenBank/DDBJ databases">
        <authorList>
            <person name="Ferrante I. M."/>
        </authorList>
    </citation>
    <scope>NUCLEOTIDE SEQUENCE [LARGE SCALE GENOMIC DNA]</scope>
    <source>
        <strain evidence="2 3">B856</strain>
    </source>
</reference>
<protein>
    <submittedName>
        <fullName evidence="2">Uncharacterized protein</fullName>
    </submittedName>
</protein>
<sequence length="709" mass="77412">MDVGGCDSGCDGHRHEHGPAAAAESTPDPRASLPSAQRKTKILLPEGPQSASEPEPQQPHSFLESGPGSGPQLDGALYGILEYLAPRDFYKLGALVGSRFWRDLLFEDPRTEYLFCDRGRTYLKNVVGFRWAVLSADPDPLSVWKPRLLSVRLSDSESDSDGIGRQQQQRAVLPTGGIRSPNRERRIRYPLNRQPIQERQEQQQQQHLVLNRMGILSGPEEEASVTDDTTGYFGIRFLRPGVLAVWGDYSGIFVTPDADRILDPNRFSRPLSLGESGGEHHNRRTGHAARDAGYLFPDDHQVVAVHFGTPYVFLGFALGKIQSIDSRPVGGTPCEASTGYPHTGESLSHAEAGGEVSCLCPVEGGRHLASASVARDRNHQGRRAGLPGVLVHWGALEDGNLDRASSVLPQGGIDRPPVLAMASSSIRFAGGSETESESETVILSIARRDRVLDHVCLWEAGGERAGPAAKRTETTPPFFEPLVGAAVRAEAEHALRVPEFLTRRRIRGDRQQFVYLRYFEKTRLVVGTSWGALVRIDAGAAGGESGTRPRVLSDCCRGGMVEAVELVGHSRPNAMHAPVMVTAGGSDGRVRFWDWETLALLGTLRIHPGINMGLPVGRNAGRYASPGSRSCPVVSVFFCHQRSSLVALCRDGHVREWGIEEPRAGSASELPRGNENTAPGSPRRRNPRRTAPESPRRRNPRRRVRGSPE</sequence>
<feature type="compositionally biased region" description="Low complexity" evidence="1">
    <location>
        <begin position="45"/>
        <end position="61"/>
    </location>
</feature>
<proteinExistence type="predicted"/>
<feature type="region of interest" description="Disordered" evidence="1">
    <location>
        <begin position="155"/>
        <end position="186"/>
    </location>
</feature>
<organism evidence="2 3">
    <name type="scientific">Pseudo-nitzschia multistriata</name>
    <dbReference type="NCBI Taxonomy" id="183589"/>
    <lineage>
        <taxon>Eukaryota</taxon>
        <taxon>Sar</taxon>
        <taxon>Stramenopiles</taxon>
        <taxon>Ochrophyta</taxon>
        <taxon>Bacillariophyta</taxon>
        <taxon>Bacillariophyceae</taxon>
        <taxon>Bacillariophycidae</taxon>
        <taxon>Bacillariales</taxon>
        <taxon>Bacillariaceae</taxon>
        <taxon>Pseudo-nitzschia</taxon>
    </lineage>
</organism>
<dbReference type="InterPro" id="IPR011047">
    <property type="entry name" value="Quinoprotein_ADH-like_sf"/>
</dbReference>
<evidence type="ECO:0000256" key="1">
    <source>
        <dbReference type="SAM" id="MobiDB-lite"/>
    </source>
</evidence>
<dbReference type="InterPro" id="IPR015943">
    <property type="entry name" value="WD40/YVTN_repeat-like_dom_sf"/>
</dbReference>
<keyword evidence="3" id="KW-1185">Reference proteome</keyword>
<evidence type="ECO:0000313" key="2">
    <source>
        <dbReference type="EMBL" id="VEU43074.1"/>
    </source>
</evidence>
<dbReference type="Gene3D" id="2.130.10.10">
    <property type="entry name" value="YVTN repeat-like/Quinoprotein amine dehydrogenase"/>
    <property type="match status" value="1"/>
</dbReference>
<dbReference type="Proteomes" id="UP000291116">
    <property type="component" value="Unassembled WGS sequence"/>
</dbReference>
<dbReference type="SUPFAM" id="SSF50998">
    <property type="entry name" value="Quinoprotein alcohol dehydrogenase-like"/>
    <property type="match status" value="1"/>
</dbReference>
<feature type="region of interest" description="Disordered" evidence="1">
    <location>
        <begin position="1"/>
        <end position="69"/>
    </location>
</feature>
<name>A0A448ZM35_9STRA</name>
<feature type="region of interest" description="Disordered" evidence="1">
    <location>
        <begin position="661"/>
        <end position="709"/>
    </location>
</feature>
<accession>A0A448ZM35</accession>
<dbReference type="OrthoDB" id="10678605at2759"/>
<evidence type="ECO:0000313" key="3">
    <source>
        <dbReference type="Proteomes" id="UP000291116"/>
    </source>
</evidence>
<dbReference type="EMBL" id="CAACVS010000516">
    <property type="protein sequence ID" value="VEU43074.1"/>
    <property type="molecule type" value="Genomic_DNA"/>
</dbReference>